<reference evidence="7" key="1">
    <citation type="submission" date="2014-01" db="EMBL/GenBank/DDBJ databases">
        <authorList>
            <person name="Aslett M."/>
        </authorList>
    </citation>
    <scope>NUCLEOTIDE SEQUENCE</scope>
</reference>
<comment type="subcellular location">
    <subcellularLocation>
        <location evidence="1">Membrane</location>
        <topology evidence="1">Multi-pass membrane protein</topology>
    </subcellularLocation>
</comment>
<reference evidence="7" key="2">
    <citation type="submission" date="2014-03" db="EMBL/GenBank/DDBJ databases">
        <title>The whipworm genome and dual-species transcriptomics of an intimate host-pathogen interaction.</title>
        <authorList>
            <person name="Foth B.J."/>
            <person name="Tsai I.J."/>
            <person name="Reid A.J."/>
            <person name="Bancroft A.J."/>
            <person name="Nichol S."/>
            <person name="Tracey A."/>
            <person name="Holroyd N."/>
            <person name="Cotton J.A."/>
            <person name="Stanley E.J."/>
            <person name="Zarowiecki M."/>
            <person name="Liu J.Z."/>
            <person name="Huckvale T."/>
            <person name="Cooper P.J."/>
            <person name="Grencis R.K."/>
            <person name="Berriman M."/>
        </authorList>
    </citation>
    <scope>NUCLEOTIDE SEQUENCE [LARGE SCALE GENOMIC DNA]</scope>
</reference>
<keyword evidence="3 6" id="KW-0812">Transmembrane</keyword>
<feature type="transmembrane region" description="Helical" evidence="6">
    <location>
        <begin position="17"/>
        <end position="38"/>
    </location>
</feature>
<dbReference type="AlphaFoldDB" id="A0A077ZJS4"/>
<dbReference type="GO" id="GO:0016020">
    <property type="term" value="C:membrane"/>
    <property type="evidence" value="ECO:0007669"/>
    <property type="project" value="UniProtKB-SubCell"/>
</dbReference>
<feature type="transmembrane region" description="Helical" evidence="6">
    <location>
        <begin position="94"/>
        <end position="118"/>
    </location>
</feature>
<organism evidence="7 8">
    <name type="scientific">Trichuris trichiura</name>
    <name type="common">Whipworm</name>
    <name type="synonym">Trichocephalus trichiurus</name>
    <dbReference type="NCBI Taxonomy" id="36087"/>
    <lineage>
        <taxon>Eukaryota</taxon>
        <taxon>Metazoa</taxon>
        <taxon>Ecdysozoa</taxon>
        <taxon>Nematoda</taxon>
        <taxon>Enoplea</taxon>
        <taxon>Dorylaimia</taxon>
        <taxon>Trichinellida</taxon>
        <taxon>Trichuridae</taxon>
        <taxon>Trichuris</taxon>
    </lineage>
</organism>
<evidence type="ECO:0000256" key="3">
    <source>
        <dbReference type="ARBA" id="ARBA00022692"/>
    </source>
</evidence>
<evidence type="ECO:0000256" key="5">
    <source>
        <dbReference type="ARBA" id="ARBA00023136"/>
    </source>
</evidence>
<proteinExistence type="inferred from homology"/>
<keyword evidence="8" id="KW-1185">Reference proteome</keyword>
<gene>
    <name evidence="7" type="ORF">TTRE_0000827501</name>
</gene>
<dbReference type="InterPro" id="IPR038330">
    <property type="entry name" value="TspO/MBR-related_sf"/>
</dbReference>
<feature type="transmembrane region" description="Helical" evidence="6">
    <location>
        <begin position="125"/>
        <end position="145"/>
    </location>
</feature>
<dbReference type="InterPro" id="IPR004307">
    <property type="entry name" value="TspO_MBR"/>
</dbReference>
<sequence>MWDFKQLGIPELDRNEWGLIALTTTAVCGSTALLWGYYKKSCKSHQKWWNEQKKPSWGWLLSNTNVSMLLDSLSFAGIPAAIYFAYKQDTDRKLAAAIAMVSGGALLACSTLSVPVYMNSKDLQCLSTTSLSLSLTSGTLAVSLYNINRAAGILILPSFLWCAYCFLVIYGCENINVPLK</sequence>
<comment type="similarity">
    <text evidence="2">Belongs to the TspO/BZRP family.</text>
</comment>
<accession>A0A077ZJS4</accession>
<dbReference type="STRING" id="36087.A0A077ZJS4"/>
<name>A0A077ZJS4_TRITR</name>
<evidence type="ECO:0000256" key="2">
    <source>
        <dbReference type="ARBA" id="ARBA00007524"/>
    </source>
</evidence>
<evidence type="ECO:0000256" key="6">
    <source>
        <dbReference type="SAM" id="Phobius"/>
    </source>
</evidence>
<feature type="transmembrane region" description="Helical" evidence="6">
    <location>
        <begin position="151"/>
        <end position="172"/>
    </location>
</feature>
<protein>
    <submittedName>
        <fullName evidence="7">TspO MBR domain containing protein</fullName>
    </submittedName>
</protein>
<dbReference type="Gene3D" id="1.20.1260.100">
    <property type="entry name" value="TspO/MBR protein"/>
    <property type="match status" value="1"/>
</dbReference>
<feature type="transmembrane region" description="Helical" evidence="6">
    <location>
        <begin position="59"/>
        <end position="82"/>
    </location>
</feature>
<dbReference type="OrthoDB" id="10312236at2759"/>
<evidence type="ECO:0000256" key="1">
    <source>
        <dbReference type="ARBA" id="ARBA00004141"/>
    </source>
</evidence>
<evidence type="ECO:0000313" key="7">
    <source>
        <dbReference type="EMBL" id="CDW59928.1"/>
    </source>
</evidence>
<evidence type="ECO:0000313" key="8">
    <source>
        <dbReference type="Proteomes" id="UP000030665"/>
    </source>
</evidence>
<keyword evidence="5 6" id="KW-0472">Membrane</keyword>
<evidence type="ECO:0000256" key="4">
    <source>
        <dbReference type="ARBA" id="ARBA00022989"/>
    </source>
</evidence>
<keyword evidence="4 6" id="KW-1133">Transmembrane helix</keyword>
<dbReference type="EMBL" id="HG806789">
    <property type="protein sequence ID" value="CDW59928.1"/>
    <property type="molecule type" value="Genomic_DNA"/>
</dbReference>
<dbReference type="Proteomes" id="UP000030665">
    <property type="component" value="Unassembled WGS sequence"/>
</dbReference>
<dbReference type="Pfam" id="PF03073">
    <property type="entry name" value="TspO_MBR"/>
    <property type="match status" value="1"/>
</dbReference>